<proteinExistence type="inferred from homology"/>
<dbReference type="GO" id="GO:0036503">
    <property type="term" value="P:ERAD pathway"/>
    <property type="evidence" value="ECO:0007669"/>
    <property type="project" value="TreeGrafter"/>
</dbReference>
<dbReference type="RefSeq" id="XP_002772289.1">
    <property type="nucleotide sequence ID" value="XM_002772243.1"/>
</dbReference>
<evidence type="ECO:0000256" key="17">
    <source>
        <dbReference type="SAM" id="Phobius"/>
    </source>
</evidence>
<keyword evidence="7 17" id="KW-0812">Transmembrane</keyword>
<evidence type="ECO:0000256" key="8">
    <source>
        <dbReference type="ARBA" id="ARBA00022723"/>
    </source>
</evidence>
<keyword evidence="9 15" id="KW-0863">Zinc-finger</keyword>
<dbReference type="OrthoDB" id="8062037at2759"/>
<accession>C5LGR0</accession>
<feature type="transmembrane region" description="Helical" evidence="17">
    <location>
        <begin position="37"/>
        <end position="54"/>
    </location>
</feature>
<dbReference type="OMA" id="NMVEYYE"/>
<dbReference type="InterPro" id="IPR013083">
    <property type="entry name" value="Znf_RING/FYVE/PHD"/>
</dbReference>
<dbReference type="SUPFAM" id="SSF57850">
    <property type="entry name" value="RING/U-box"/>
    <property type="match status" value="1"/>
</dbReference>
<comment type="subcellular location">
    <subcellularLocation>
        <location evidence="2">Endoplasmic reticulum membrane</location>
        <topology evidence="2">Multi-pass membrane protein</topology>
    </subcellularLocation>
</comment>
<dbReference type="InterPro" id="IPR057992">
    <property type="entry name" value="TPR_SYVN1_N"/>
</dbReference>
<dbReference type="InParanoid" id="C5LGR0"/>
<feature type="transmembrane region" description="Helical" evidence="17">
    <location>
        <begin position="75"/>
        <end position="97"/>
    </location>
</feature>
<evidence type="ECO:0000256" key="11">
    <source>
        <dbReference type="ARBA" id="ARBA00022824"/>
    </source>
</evidence>
<evidence type="ECO:0000256" key="14">
    <source>
        <dbReference type="ARBA" id="ARBA00023136"/>
    </source>
</evidence>
<dbReference type="PROSITE" id="PS50089">
    <property type="entry name" value="ZF_RING_2"/>
    <property type="match status" value="1"/>
</dbReference>
<feature type="transmembrane region" description="Helical" evidence="17">
    <location>
        <begin position="103"/>
        <end position="127"/>
    </location>
</feature>
<keyword evidence="11" id="KW-0256">Endoplasmic reticulum</keyword>
<dbReference type="InterPro" id="IPR050731">
    <property type="entry name" value="HRD1_E3_ubiq-ligases"/>
</dbReference>
<feature type="domain" description="RING-type" evidence="18">
    <location>
        <begin position="225"/>
        <end position="264"/>
    </location>
</feature>
<keyword evidence="6" id="KW-0808">Transferase</keyword>
<dbReference type="EC" id="2.3.2.27" evidence="5"/>
<evidence type="ECO:0000256" key="6">
    <source>
        <dbReference type="ARBA" id="ARBA00022679"/>
    </source>
</evidence>
<dbReference type="PANTHER" id="PTHR22763:SF184">
    <property type="entry name" value="E3 UBIQUITIN-PROTEIN LIGASE SYNOVIOLIN"/>
    <property type="match status" value="1"/>
</dbReference>
<evidence type="ECO:0000256" key="16">
    <source>
        <dbReference type="SAM" id="MobiDB-lite"/>
    </source>
</evidence>
<evidence type="ECO:0000313" key="20">
    <source>
        <dbReference type="Proteomes" id="UP000007800"/>
    </source>
</evidence>
<dbReference type="EMBL" id="GG681874">
    <property type="protein sequence ID" value="EER04105.1"/>
    <property type="molecule type" value="Genomic_DNA"/>
</dbReference>
<evidence type="ECO:0000256" key="3">
    <source>
        <dbReference type="ARBA" id="ARBA00004906"/>
    </source>
</evidence>
<protein>
    <recommendedName>
        <fullName evidence="5">RING-type E3 ubiquitin transferase</fullName>
        <ecNumber evidence="5">2.3.2.27</ecNumber>
    </recommendedName>
</protein>
<dbReference type="Proteomes" id="UP000007800">
    <property type="component" value="Unassembled WGS sequence"/>
</dbReference>
<dbReference type="Pfam" id="PF25563">
    <property type="entry name" value="TPR_SYVN1_N"/>
    <property type="match status" value="1"/>
</dbReference>
<comment type="pathway">
    <text evidence="3">Protein modification; protein ubiquitination.</text>
</comment>
<comment type="similarity">
    <text evidence="4">Belongs to the HRD1 family.</text>
</comment>
<dbReference type="Pfam" id="PF13639">
    <property type="entry name" value="zf-RING_2"/>
    <property type="match status" value="1"/>
</dbReference>
<dbReference type="AlphaFoldDB" id="C5LGR0"/>
<evidence type="ECO:0000256" key="12">
    <source>
        <dbReference type="ARBA" id="ARBA00022833"/>
    </source>
</evidence>
<dbReference type="SMART" id="SM00184">
    <property type="entry name" value="RING"/>
    <property type="match status" value="1"/>
</dbReference>
<evidence type="ECO:0000256" key="9">
    <source>
        <dbReference type="ARBA" id="ARBA00022771"/>
    </source>
</evidence>
<keyword evidence="19" id="KW-0675">Receptor</keyword>
<dbReference type="PANTHER" id="PTHR22763">
    <property type="entry name" value="RING ZINC FINGER PROTEIN"/>
    <property type="match status" value="1"/>
</dbReference>
<evidence type="ECO:0000256" key="4">
    <source>
        <dbReference type="ARBA" id="ARBA00010089"/>
    </source>
</evidence>
<evidence type="ECO:0000313" key="19">
    <source>
        <dbReference type="EMBL" id="EER04105.1"/>
    </source>
</evidence>
<reference evidence="19 20" key="1">
    <citation type="submission" date="2008-07" db="EMBL/GenBank/DDBJ databases">
        <authorList>
            <person name="El-Sayed N."/>
            <person name="Caler E."/>
            <person name="Inman J."/>
            <person name="Amedeo P."/>
            <person name="Hass B."/>
            <person name="Wortman J."/>
        </authorList>
    </citation>
    <scope>NUCLEOTIDE SEQUENCE [LARGE SCALE GENOMIC DNA]</scope>
    <source>
        <strain evidence="20">ATCC 50983 / TXsc</strain>
    </source>
</reference>
<keyword evidence="20" id="KW-1185">Reference proteome</keyword>
<evidence type="ECO:0000259" key="18">
    <source>
        <dbReference type="PROSITE" id="PS50089"/>
    </source>
</evidence>
<dbReference type="FunCoup" id="C5LGR0">
    <property type="interactions" value="342"/>
</dbReference>
<dbReference type="InterPro" id="IPR058051">
    <property type="entry name" value="Znf_RING_synoviolin"/>
</dbReference>
<evidence type="ECO:0000256" key="1">
    <source>
        <dbReference type="ARBA" id="ARBA00000900"/>
    </source>
</evidence>
<dbReference type="GO" id="GO:0043161">
    <property type="term" value="P:proteasome-mediated ubiquitin-dependent protein catabolic process"/>
    <property type="evidence" value="ECO:0007669"/>
    <property type="project" value="TreeGrafter"/>
</dbReference>
<keyword evidence="14 17" id="KW-0472">Membrane</keyword>
<dbReference type="GO" id="GO:0008270">
    <property type="term" value="F:zinc ion binding"/>
    <property type="evidence" value="ECO:0007669"/>
    <property type="project" value="UniProtKB-KW"/>
</dbReference>
<keyword evidence="10" id="KW-0833">Ubl conjugation pathway</keyword>
<gene>
    <name evidence="19" type="ORF">Pmar_PMAR023092</name>
</gene>
<dbReference type="GO" id="GO:0061630">
    <property type="term" value="F:ubiquitin protein ligase activity"/>
    <property type="evidence" value="ECO:0007669"/>
    <property type="project" value="UniProtKB-EC"/>
</dbReference>
<comment type="catalytic activity">
    <reaction evidence="1">
        <text>S-ubiquitinyl-[E2 ubiquitin-conjugating enzyme]-L-cysteine + [acceptor protein]-L-lysine = [E2 ubiquitin-conjugating enzyme]-L-cysteine + N(6)-ubiquitinyl-[acceptor protein]-L-lysine.</text>
        <dbReference type="EC" id="2.3.2.27"/>
    </reaction>
</comment>
<evidence type="ECO:0000256" key="13">
    <source>
        <dbReference type="ARBA" id="ARBA00022989"/>
    </source>
</evidence>
<dbReference type="InterPro" id="IPR001841">
    <property type="entry name" value="Znf_RING"/>
</dbReference>
<feature type="compositionally biased region" description="Basic and acidic residues" evidence="16">
    <location>
        <begin position="311"/>
        <end position="321"/>
    </location>
</feature>
<feature type="region of interest" description="Disordered" evidence="16">
    <location>
        <begin position="274"/>
        <end position="360"/>
    </location>
</feature>
<keyword evidence="12" id="KW-0862">Zinc</keyword>
<evidence type="ECO:0000256" key="10">
    <source>
        <dbReference type="ARBA" id="ARBA00022786"/>
    </source>
</evidence>
<keyword evidence="13 17" id="KW-1133">Transmembrane helix</keyword>
<name>C5LGR0_PERM5</name>
<evidence type="ECO:0000256" key="5">
    <source>
        <dbReference type="ARBA" id="ARBA00012483"/>
    </source>
</evidence>
<dbReference type="Gene3D" id="3.30.40.10">
    <property type="entry name" value="Zinc/RING finger domain, C3HC4 (zinc finger)"/>
    <property type="match status" value="1"/>
</dbReference>
<dbReference type="GO" id="GO:0005789">
    <property type="term" value="C:endoplasmic reticulum membrane"/>
    <property type="evidence" value="ECO:0007669"/>
    <property type="project" value="UniProtKB-SubCell"/>
</dbReference>
<evidence type="ECO:0000256" key="7">
    <source>
        <dbReference type="ARBA" id="ARBA00022692"/>
    </source>
</evidence>
<dbReference type="GeneID" id="9045191"/>
<organism evidence="20">
    <name type="scientific">Perkinsus marinus (strain ATCC 50983 / TXsc)</name>
    <dbReference type="NCBI Taxonomy" id="423536"/>
    <lineage>
        <taxon>Eukaryota</taxon>
        <taxon>Sar</taxon>
        <taxon>Alveolata</taxon>
        <taxon>Perkinsozoa</taxon>
        <taxon>Perkinsea</taxon>
        <taxon>Perkinsida</taxon>
        <taxon>Perkinsidae</taxon>
        <taxon>Perkinsus</taxon>
    </lineage>
</organism>
<evidence type="ECO:0000256" key="15">
    <source>
        <dbReference type="PROSITE-ProRule" id="PRU00175"/>
    </source>
</evidence>
<evidence type="ECO:0000256" key="2">
    <source>
        <dbReference type="ARBA" id="ARBA00004477"/>
    </source>
</evidence>
<dbReference type="CDD" id="cd16479">
    <property type="entry name" value="RING-H2_synoviolin"/>
    <property type="match status" value="1"/>
</dbReference>
<keyword evidence="8" id="KW-0479">Metal-binding</keyword>
<sequence length="421" mass="46324">MFQQLIDSGRGFVADTILFLVFYSPTINDREVSTVQLVRYVCLAICLKVFHLVAQIRVGHIFELGFTSFSSLVRLAGLIFLCGMLDMIGISTFYGLSSAHSSFYTWCLFEAVTMGLTALTTATKFIIHLVDMRLEHGWTSKTQFIFHVDLWGDVGQMTTYLCFMMVFLSQNPTRLPFYALADILQITRQLVSRLYSLRKYRAITANMEERFPNATAEELEAQDTCIICRDKLWEGSKRLPCGHVFHIECLKSWLVMQQVCPTCRAEIPTTMPPRAAAAAAAEDRRQAPQGDQPQGTQREEPVAAAAAPVEESQKKNSKSEGSKATSSAGEAPKAGPATSSGSKERDPTQLPSARTVQLPGGGTVTMTHLPIKPPSAAAAVSSSMEDGSTLLSALGVETASQLKEAIKHAVNMVEYYEKEKK</sequence>